<name>A0AAX4JEK1_9MICR</name>
<evidence type="ECO:0000313" key="3">
    <source>
        <dbReference type="EMBL" id="WUR04359.1"/>
    </source>
</evidence>
<feature type="chain" id="PRO_5043500667" evidence="2">
    <location>
        <begin position="20"/>
        <end position="319"/>
    </location>
</feature>
<gene>
    <name evidence="3" type="ORF">VNE69_08115</name>
</gene>
<dbReference type="RefSeq" id="XP_065330504.1">
    <property type="nucleotide sequence ID" value="XM_065474432.1"/>
</dbReference>
<accession>A0AAX4JEK1</accession>
<evidence type="ECO:0000256" key="1">
    <source>
        <dbReference type="SAM" id="MobiDB-lite"/>
    </source>
</evidence>
<keyword evidence="4" id="KW-1185">Reference proteome</keyword>
<feature type="compositionally biased region" description="Polar residues" evidence="1">
    <location>
        <begin position="307"/>
        <end position="319"/>
    </location>
</feature>
<keyword evidence="2" id="KW-0732">Signal</keyword>
<dbReference type="Proteomes" id="UP001334084">
    <property type="component" value="Chromosome 8"/>
</dbReference>
<protein>
    <submittedName>
        <fullName evidence="3">Uncharacterized protein</fullName>
    </submittedName>
</protein>
<dbReference type="AlphaFoldDB" id="A0AAX4JEK1"/>
<feature type="region of interest" description="Disordered" evidence="1">
    <location>
        <begin position="293"/>
        <end position="319"/>
    </location>
</feature>
<evidence type="ECO:0000313" key="4">
    <source>
        <dbReference type="Proteomes" id="UP001334084"/>
    </source>
</evidence>
<organism evidence="3 4">
    <name type="scientific">Vairimorpha necatrix</name>
    <dbReference type="NCBI Taxonomy" id="6039"/>
    <lineage>
        <taxon>Eukaryota</taxon>
        <taxon>Fungi</taxon>
        <taxon>Fungi incertae sedis</taxon>
        <taxon>Microsporidia</taxon>
        <taxon>Nosematidae</taxon>
        <taxon>Vairimorpha</taxon>
    </lineage>
</organism>
<proteinExistence type="predicted"/>
<dbReference type="KEGG" id="vnx:VNE69_08115"/>
<evidence type="ECO:0000256" key="2">
    <source>
        <dbReference type="SAM" id="SignalP"/>
    </source>
</evidence>
<feature type="signal peptide" evidence="2">
    <location>
        <begin position="1"/>
        <end position="19"/>
    </location>
</feature>
<reference evidence="3" key="1">
    <citation type="journal article" date="2024" name="BMC Genomics">
        <title>Functional annotation of a divergent genome using sequence and structure-based similarity.</title>
        <authorList>
            <person name="Svedberg D."/>
            <person name="Winiger R.R."/>
            <person name="Berg A."/>
            <person name="Sharma H."/>
            <person name="Tellgren-Roth C."/>
            <person name="Debrunner-Vossbrinck B.A."/>
            <person name="Vossbrinck C.R."/>
            <person name="Barandun J."/>
        </authorList>
    </citation>
    <scope>NUCLEOTIDE SEQUENCE</scope>
    <source>
        <strain evidence="3">Illinois isolate</strain>
    </source>
</reference>
<sequence length="319" mass="37847">MLFFIFLIVAIFCTHKIFVVPDNDNAYVYISLKLKDLPGTYIIRELLGENCVKDFITPNNQTIKSEDKTKLHYFKQITPKEYNLLKHFLDCYKIINIKDRKNVEFFMKEVVLAVAKIPTKKNYFMFVMKSKNYVTVDTYSNSKKFTLDKFPRFYSIKLFTSYDFKEDKRSHFIPSLNKNALLKFSEYQTINEEREKINKNLIFKLQKRDNGGSEEYLNTRANAKFLKYSTIDTKISEVDDSFEYRTPEQYHKIDNEADFNAQETHEKVQTPSMNRSRLNGLFSSVQNLFKLKDSSNHNGASRRNRRWLSNSDLNQSSRR</sequence>
<dbReference type="EMBL" id="CP142733">
    <property type="protein sequence ID" value="WUR04359.1"/>
    <property type="molecule type" value="Genomic_DNA"/>
</dbReference>
<dbReference type="GeneID" id="90542191"/>